<dbReference type="Proteomes" id="UP000510650">
    <property type="component" value="Chromosome"/>
</dbReference>
<sequence>MFEIFIALIPVVGGILNSLITPILGGRKDESDIIDKLALQLEKEKLFHLYLKAIFQCCFAVVQFHQEYLKNCFIWKIHLKSFSSAPPAESY</sequence>
<accession>A0AAE7GV62</accession>
<dbReference type="RefSeq" id="WP_023294360.1">
    <property type="nucleotide sequence ID" value="NZ_CP055538.1"/>
</dbReference>
<name>A0AAE7GV62_CITFR</name>
<evidence type="ECO:0000313" key="3">
    <source>
        <dbReference type="Proteomes" id="UP000510650"/>
    </source>
</evidence>
<dbReference type="AlphaFoldDB" id="A0AAE7GV62"/>
<feature type="transmembrane region" description="Helical" evidence="1">
    <location>
        <begin position="6"/>
        <end position="25"/>
    </location>
</feature>
<gene>
    <name evidence="2" type="ORF">HV183_17925</name>
</gene>
<reference evidence="3" key="1">
    <citation type="submission" date="2020-06" db="EMBL/GenBank/DDBJ databases">
        <title>REHAB project genomes.</title>
        <authorList>
            <person name="Shaw L.P."/>
        </authorList>
    </citation>
    <scope>NUCLEOTIDE SEQUENCE [LARGE SCALE GENOMIC DNA]</scope>
    <source>
        <strain evidence="3">RHBSTW-00398</strain>
    </source>
</reference>
<keyword evidence="1" id="KW-1133">Transmembrane helix</keyword>
<evidence type="ECO:0000313" key="2">
    <source>
        <dbReference type="EMBL" id="QLO15164.1"/>
    </source>
</evidence>
<keyword evidence="1" id="KW-0812">Transmembrane</keyword>
<protein>
    <submittedName>
        <fullName evidence="2">Uncharacterized protein</fullName>
    </submittedName>
</protein>
<proteinExistence type="predicted"/>
<organism evidence="2 3">
    <name type="scientific">Citrobacter freundii</name>
    <dbReference type="NCBI Taxonomy" id="546"/>
    <lineage>
        <taxon>Bacteria</taxon>
        <taxon>Pseudomonadati</taxon>
        <taxon>Pseudomonadota</taxon>
        <taxon>Gammaproteobacteria</taxon>
        <taxon>Enterobacterales</taxon>
        <taxon>Enterobacteriaceae</taxon>
        <taxon>Citrobacter</taxon>
        <taxon>Citrobacter freundii complex</taxon>
    </lineage>
</organism>
<evidence type="ECO:0000256" key="1">
    <source>
        <dbReference type="SAM" id="Phobius"/>
    </source>
</evidence>
<dbReference type="EMBL" id="CP055538">
    <property type="protein sequence ID" value="QLO15164.1"/>
    <property type="molecule type" value="Genomic_DNA"/>
</dbReference>
<keyword evidence="1" id="KW-0472">Membrane</keyword>